<dbReference type="AlphaFoldDB" id="A0A0F9HVN4"/>
<name>A0A0F9HVN4_9ZZZZ</name>
<comment type="caution">
    <text evidence="2">The sequence shown here is derived from an EMBL/GenBank/DDBJ whole genome shotgun (WGS) entry which is preliminary data.</text>
</comment>
<keyword evidence="1" id="KW-0812">Transmembrane</keyword>
<dbReference type="EMBL" id="LAZR01013977">
    <property type="protein sequence ID" value="KKM19476.1"/>
    <property type="molecule type" value="Genomic_DNA"/>
</dbReference>
<gene>
    <name evidence="2" type="ORF">LCGC14_1655230</name>
</gene>
<keyword evidence="1" id="KW-1133">Transmembrane helix</keyword>
<protein>
    <submittedName>
        <fullName evidence="2">Uncharacterized protein</fullName>
    </submittedName>
</protein>
<organism evidence="2">
    <name type="scientific">marine sediment metagenome</name>
    <dbReference type="NCBI Taxonomy" id="412755"/>
    <lineage>
        <taxon>unclassified sequences</taxon>
        <taxon>metagenomes</taxon>
        <taxon>ecological metagenomes</taxon>
    </lineage>
</organism>
<proteinExistence type="predicted"/>
<evidence type="ECO:0000256" key="1">
    <source>
        <dbReference type="SAM" id="Phobius"/>
    </source>
</evidence>
<evidence type="ECO:0000313" key="2">
    <source>
        <dbReference type="EMBL" id="KKM19476.1"/>
    </source>
</evidence>
<reference evidence="2" key="1">
    <citation type="journal article" date="2015" name="Nature">
        <title>Complex archaea that bridge the gap between prokaryotes and eukaryotes.</title>
        <authorList>
            <person name="Spang A."/>
            <person name="Saw J.H."/>
            <person name="Jorgensen S.L."/>
            <person name="Zaremba-Niedzwiedzka K."/>
            <person name="Martijn J."/>
            <person name="Lind A.E."/>
            <person name="van Eijk R."/>
            <person name="Schleper C."/>
            <person name="Guy L."/>
            <person name="Ettema T.J."/>
        </authorList>
    </citation>
    <scope>NUCLEOTIDE SEQUENCE</scope>
</reference>
<sequence length="64" mass="7199">MTNARHAVFDFAEFLGVVVMMCSAAFVGDETNYCFPIKLLASEGNTGLLHKDAQFVLRQQMVEW</sequence>
<accession>A0A0F9HVN4</accession>
<keyword evidence="1" id="KW-0472">Membrane</keyword>
<feature type="transmembrane region" description="Helical" evidence="1">
    <location>
        <begin position="7"/>
        <end position="28"/>
    </location>
</feature>